<keyword evidence="4" id="KW-1133">Transmembrane helix</keyword>
<comment type="subcellular location">
    <subcellularLocation>
        <location evidence="1">Membrane</location>
    </subcellularLocation>
</comment>
<name>A0A1Y0BYZ6_9MYCO</name>
<evidence type="ECO:0000313" key="5">
    <source>
        <dbReference type="EMBL" id="ART68129.1"/>
    </source>
</evidence>
<sequence>MNPDDDDEGAETVLTLERPDSEPEPADDPAPRRRPPRRLMIALVGLLVAAAVAGVTVVSIGEYRHRHTETLRAQAVSMSHDYLVAMAAFDYQNLDANRGRIVADSTPEFATKYDEMVKALRDIVVTSKGVATATADHVAVERLDKDSATVIAFVDQHVTNVTAPQGSNQKYRMVVSLVRSGDRWIVNDVQTV</sequence>
<feature type="region of interest" description="Disordered" evidence="3">
    <location>
        <begin position="1"/>
        <end position="34"/>
    </location>
</feature>
<organism evidence="5 6">
    <name type="scientific">Mycobacterium dioxanotrophicus</name>
    <dbReference type="NCBI Taxonomy" id="482462"/>
    <lineage>
        <taxon>Bacteria</taxon>
        <taxon>Bacillati</taxon>
        <taxon>Actinomycetota</taxon>
        <taxon>Actinomycetes</taxon>
        <taxon>Mycobacteriales</taxon>
        <taxon>Mycobacteriaceae</taxon>
        <taxon>Mycobacterium</taxon>
    </lineage>
</organism>
<dbReference type="PANTHER" id="PTHR37042">
    <property type="entry name" value="OUTER MEMBRANE PROTEIN RV1973"/>
    <property type="match status" value="1"/>
</dbReference>
<feature type="compositionally biased region" description="Acidic residues" evidence="3">
    <location>
        <begin position="1"/>
        <end position="10"/>
    </location>
</feature>
<dbReference type="AlphaFoldDB" id="A0A1Y0BYZ6"/>
<evidence type="ECO:0000256" key="3">
    <source>
        <dbReference type="SAM" id="MobiDB-lite"/>
    </source>
</evidence>
<dbReference type="RefSeq" id="WP_087074080.1">
    <property type="nucleotide sequence ID" value="NZ_CP020809.1"/>
</dbReference>
<keyword evidence="2 4" id="KW-0472">Membrane</keyword>
<feature type="transmembrane region" description="Helical" evidence="4">
    <location>
        <begin position="39"/>
        <end position="61"/>
    </location>
</feature>
<proteinExistence type="predicted"/>
<dbReference type="EMBL" id="CP020809">
    <property type="protein sequence ID" value="ART68129.1"/>
    <property type="molecule type" value="Genomic_DNA"/>
</dbReference>
<dbReference type="Proteomes" id="UP000195331">
    <property type="component" value="Chromosome"/>
</dbReference>
<dbReference type="PANTHER" id="PTHR37042:SF4">
    <property type="entry name" value="OUTER MEMBRANE PROTEIN RV1973"/>
    <property type="match status" value="1"/>
</dbReference>
<protein>
    <recommendedName>
        <fullName evidence="7">Mammalian cell entry protein</fullName>
    </recommendedName>
</protein>
<keyword evidence="4" id="KW-0812">Transmembrane</keyword>
<evidence type="ECO:0000256" key="2">
    <source>
        <dbReference type="ARBA" id="ARBA00023136"/>
    </source>
</evidence>
<evidence type="ECO:0008006" key="7">
    <source>
        <dbReference type="Google" id="ProtNLM"/>
    </source>
</evidence>
<dbReference type="GO" id="GO:0016020">
    <property type="term" value="C:membrane"/>
    <property type="evidence" value="ECO:0007669"/>
    <property type="project" value="UniProtKB-SubCell"/>
</dbReference>
<evidence type="ECO:0000256" key="1">
    <source>
        <dbReference type="ARBA" id="ARBA00004370"/>
    </source>
</evidence>
<keyword evidence="6" id="KW-1185">Reference proteome</keyword>
<gene>
    <name evidence="5" type="ORF">BTO20_05575</name>
</gene>
<evidence type="ECO:0000313" key="6">
    <source>
        <dbReference type="Proteomes" id="UP000195331"/>
    </source>
</evidence>
<evidence type="ECO:0000256" key="4">
    <source>
        <dbReference type="SAM" id="Phobius"/>
    </source>
</evidence>
<accession>A0A1Y0BYZ6</accession>
<reference evidence="5 6" key="1">
    <citation type="submission" date="2017-04" db="EMBL/GenBank/DDBJ databases">
        <title>Whole Genome Sequence of 1,4-Dioxane Degrading Bacterium Mycobacterium dioxanotrophicus PH-06.</title>
        <authorList>
            <person name="He Y."/>
        </authorList>
    </citation>
    <scope>NUCLEOTIDE SEQUENCE [LARGE SCALE GENOMIC DNA]</scope>
    <source>
        <strain evidence="5 6">PH-06</strain>
    </source>
</reference>
<dbReference type="OrthoDB" id="4377606at2"/>
<dbReference type="KEGG" id="mdx:BTO20_05575"/>